<feature type="transmembrane region" description="Helical" evidence="7">
    <location>
        <begin position="322"/>
        <end position="340"/>
    </location>
</feature>
<dbReference type="Pfam" id="PF08817">
    <property type="entry name" value="YukD"/>
    <property type="match status" value="1"/>
</dbReference>
<feature type="transmembrane region" description="Helical" evidence="7">
    <location>
        <begin position="170"/>
        <end position="189"/>
    </location>
</feature>
<protein>
    <recommendedName>
        <fullName evidence="8">EccD-like transmembrane domain-containing protein</fullName>
    </recommendedName>
</protein>
<evidence type="ECO:0000256" key="7">
    <source>
        <dbReference type="SAM" id="Phobius"/>
    </source>
</evidence>
<dbReference type="GO" id="GO:0005886">
    <property type="term" value="C:plasma membrane"/>
    <property type="evidence" value="ECO:0007669"/>
    <property type="project" value="UniProtKB-SubCell"/>
</dbReference>
<feature type="transmembrane region" description="Helical" evidence="7">
    <location>
        <begin position="117"/>
        <end position="138"/>
    </location>
</feature>
<dbReference type="Gene3D" id="3.10.20.90">
    <property type="entry name" value="Phosphatidylinositol 3-kinase Catalytic Subunit, Chain A, domain 1"/>
    <property type="match status" value="1"/>
</dbReference>
<keyword evidence="5 7" id="KW-1133">Transmembrane helix</keyword>
<feature type="transmembrane region" description="Helical" evidence="7">
    <location>
        <begin position="223"/>
        <end position="245"/>
    </location>
</feature>
<organism evidence="9">
    <name type="scientific">uncultured Mycobacterium sp</name>
    <dbReference type="NCBI Taxonomy" id="171292"/>
    <lineage>
        <taxon>Bacteria</taxon>
        <taxon>Bacillati</taxon>
        <taxon>Actinomycetota</taxon>
        <taxon>Actinomycetes</taxon>
        <taxon>Mycobacteriales</taxon>
        <taxon>Mycobacteriaceae</taxon>
        <taxon>Mycobacterium</taxon>
        <taxon>environmental samples</taxon>
    </lineage>
</organism>
<evidence type="ECO:0000259" key="8">
    <source>
        <dbReference type="Pfam" id="PF19053"/>
    </source>
</evidence>
<feature type="transmembrane region" description="Helical" evidence="7">
    <location>
        <begin position="374"/>
        <end position="394"/>
    </location>
</feature>
<dbReference type="InterPro" id="IPR044049">
    <property type="entry name" value="EccD_transm"/>
</dbReference>
<keyword evidence="3" id="KW-1003">Cell membrane</keyword>
<evidence type="ECO:0000256" key="1">
    <source>
        <dbReference type="ARBA" id="ARBA00004651"/>
    </source>
</evidence>
<dbReference type="InterPro" id="IPR024962">
    <property type="entry name" value="YukD-like"/>
</dbReference>
<evidence type="ECO:0000313" key="9">
    <source>
        <dbReference type="EMBL" id="SBS72877.1"/>
    </source>
</evidence>
<dbReference type="EMBL" id="FLQS01000007">
    <property type="protein sequence ID" value="SBS72877.1"/>
    <property type="molecule type" value="Genomic_DNA"/>
</dbReference>
<feature type="transmembrane region" description="Helical" evidence="7">
    <location>
        <begin position="296"/>
        <end position="316"/>
    </location>
</feature>
<dbReference type="NCBIfam" id="TIGR03920">
    <property type="entry name" value="T7SS_EccD"/>
    <property type="match status" value="1"/>
</dbReference>
<accession>A0A1Y5P2H2</accession>
<feature type="transmembrane region" description="Helical" evidence="7">
    <location>
        <begin position="144"/>
        <end position="163"/>
    </location>
</feature>
<dbReference type="InterPro" id="IPR006707">
    <property type="entry name" value="T7SS_EccD"/>
</dbReference>
<feature type="transmembrane region" description="Helical" evidence="7">
    <location>
        <begin position="195"/>
        <end position="216"/>
    </location>
</feature>
<keyword evidence="4 7" id="KW-0812">Transmembrane</keyword>
<dbReference type="Pfam" id="PF19053">
    <property type="entry name" value="EccD"/>
    <property type="match status" value="1"/>
</dbReference>
<sequence length="438" mass="43755">MAATDEMCRVSIRTADHEADFTLPARVPIAELVPAVVDLIGVDDFAGRGAHLIRTSGEVLDTAATLAQCGIPDGELLILTSAVARPAPVATFDVSTAVVDTVARLTRPSWPTATRRAGRIVLSWAAAVLLGVLGGAMLDPNATRHAAIGAVATVVALTGAVAVRRDRTLAAALGVLAATFAGLTAALASPDHPGLPSFLLAMSASSAVSLVTWRLLDCAPLVFLPVAAVTMAAAAATVGAVAGWWPATAGGPLLATVSLATLAMSARLSVHSAGLSTAGLPGTDVELKTRTAHQRLTALIVTAAAAAALGAVVTAATAVRPVAATGFIAVVGSALLLRAYRRIDPYHVVILMVSSGIAATSLIGLCALTAPASMPWLCGTLLAVGIGAGWFGHARQGRLPSVVRRAIGVLDVAISAAIVPSAAAAAGVFTALPGVGQA</sequence>
<comment type="similarity">
    <text evidence="2">Belongs to the EccD/Snm4 family.</text>
</comment>
<evidence type="ECO:0000256" key="4">
    <source>
        <dbReference type="ARBA" id="ARBA00022692"/>
    </source>
</evidence>
<keyword evidence="6 7" id="KW-0472">Membrane</keyword>
<evidence type="ECO:0000256" key="6">
    <source>
        <dbReference type="ARBA" id="ARBA00023136"/>
    </source>
</evidence>
<name>A0A1Y5P2H2_9MYCO</name>
<feature type="transmembrane region" description="Helical" evidence="7">
    <location>
        <begin position="251"/>
        <end position="270"/>
    </location>
</feature>
<evidence type="ECO:0000256" key="5">
    <source>
        <dbReference type="ARBA" id="ARBA00022989"/>
    </source>
</evidence>
<evidence type="ECO:0000256" key="2">
    <source>
        <dbReference type="ARBA" id="ARBA00006162"/>
    </source>
</evidence>
<feature type="transmembrane region" description="Helical" evidence="7">
    <location>
        <begin position="347"/>
        <end position="368"/>
    </location>
</feature>
<reference evidence="9" key="1">
    <citation type="submission" date="2016-03" db="EMBL/GenBank/DDBJ databases">
        <authorList>
            <person name="Ploux O."/>
        </authorList>
    </citation>
    <scope>NUCLEOTIDE SEQUENCE</scope>
    <source>
        <strain evidence="9">UC10</strain>
    </source>
</reference>
<feature type="transmembrane region" description="Helical" evidence="7">
    <location>
        <begin position="406"/>
        <end position="432"/>
    </location>
</feature>
<dbReference type="AlphaFoldDB" id="A0A1Y5P2H2"/>
<feature type="domain" description="EccD-like transmembrane" evidence="8">
    <location>
        <begin position="114"/>
        <end position="433"/>
    </location>
</feature>
<evidence type="ECO:0000256" key="3">
    <source>
        <dbReference type="ARBA" id="ARBA00022475"/>
    </source>
</evidence>
<comment type="subcellular location">
    <subcellularLocation>
        <location evidence="1">Cell membrane</location>
        <topology evidence="1">Multi-pass membrane protein</topology>
    </subcellularLocation>
</comment>
<gene>
    <name evidence="9" type="ORF">MHPYR_150042</name>
</gene>
<proteinExistence type="inferred from homology"/>